<dbReference type="Gene3D" id="1.20.1280.50">
    <property type="match status" value="1"/>
</dbReference>
<dbReference type="InterPro" id="IPR053781">
    <property type="entry name" value="F-box_AtFBL13-like"/>
</dbReference>
<dbReference type="InterPro" id="IPR055294">
    <property type="entry name" value="FBL60-like"/>
</dbReference>
<evidence type="ECO:0000259" key="1">
    <source>
        <dbReference type="PROSITE" id="PS50181"/>
    </source>
</evidence>
<evidence type="ECO:0000313" key="3">
    <source>
        <dbReference type="Proteomes" id="UP000886595"/>
    </source>
</evidence>
<dbReference type="SMART" id="SM00256">
    <property type="entry name" value="FBOX"/>
    <property type="match status" value="1"/>
</dbReference>
<dbReference type="InterPro" id="IPR001810">
    <property type="entry name" value="F-box_dom"/>
</dbReference>
<dbReference type="PANTHER" id="PTHR31293">
    <property type="entry name" value="RNI-LIKE SUPERFAMILY PROTEIN"/>
    <property type="match status" value="1"/>
</dbReference>
<reference evidence="2 3" key="1">
    <citation type="submission" date="2020-02" db="EMBL/GenBank/DDBJ databases">
        <authorList>
            <person name="Ma Q."/>
            <person name="Huang Y."/>
            <person name="Song X."/>
            <person name="Pei D."/>
        </authorList>
    </citation>
    <scope>NUCLEOTIDE SEQUENCE [LARGE SCALE GENOMIC DNA]</scope>
    <source>
        <strain evidence="2">Sxm20200214</strain>
        <tissue evidence="2">Leaf</tissue>
    </source>
</reference>
<evidence type="ECO:0000313" key="2">
    <source>
        <dbReference type="EMBL" id="KAG2260770.1"/>
    </source>
</evidence>
<protein>
    <recommendedName>
        <fullName evidence="1">F-box domain-containing protein</fullName>
    </recommendedName>
</protein>
<name>A0A8X7Q185_BRACI</name>
<dbReference type="AlphaFoldDB" id="A0A8X7Q185"/>
<dbReference type="InterPro" id="IPR032675">
    <property type="entry name" value="LRR_dom_sf"/>
</dbReference>
<dbReference type="PROSITE" id="PS50181">
    <property type="entry name" value="FBOX"/>
    <property type="match status" value="1"/>
</dbReference>
<dbReference type="PANTHER" id="PTHR31293:SF16">
    <property type="entry name" value="RNI-LIKE SUPERFAMILY PROTEIN"/>
    <property type="match status" value="1"/>
</dbReference>
<feature type="domain" description="F-box" evidence="1">
    <location>
        <begin position="11"/>
        <end position="59"/>
    </location>
</feature>
<sequence>MNSKKMDTGSKDLISNLPDELICHILSFLTTTEAASTSVLSKRWRNLLPFVTSLDFDDSIYDFPEMGIQRKPHFDDFVDKVLALQGNDAPLNGFSLKCSSDPSLVNGWILKVLDRGATDLDLYVSSYEYKYTLPPQVLMSKTLVKLRVSEFTIDVGEVSLPKLKTLHMNNVAFADESGAAFAKLVSSCHVLEELVLDKMTWDFWDSCSVSNPCLKRVTIYSENVDDENPNSVSFDAPNLVSLVFSDIVAVKYPKVSFDSLVEASVGVRMRPDQVFYARDLVHQRYGYKLSEVGDATVFLMGISNVKKLYLSSQALEVLTFCCKAIPVFNNLMHLTIETDQEVDWESTPNLLKNCPNLETLVFEGLHYGDTNQCEDDRYRFNETNICWDDDEDRCVCKPWEGTPIWLSSSPVKKLKVLKFGEISSNIDDMDKQMDLINYFVETMPNLEEVVLYCVTPFDGYVEIVSKGFQKLEKVASTKCKIRVISDEISFSSTVYSTSPRAGLVFFKNSFPV</sequence>
<dbReference type="EMBL" id="JAAMPC010000015">
    <property type="protein sequence ID" value="KAG2260770.1"/>
    <property type="molecule type" value="Genomic_DNA"/>
</dbReference>
<dbReference type="Pfam" id="PF00646">
    <property type="entry name" value="F-box"/>
    <property type="match status" value="1"/>
</dbReference>
<organism evidence="2 3">
    <name type="scientific">Brassica carinata</name>
    <name type="common">Ethiopian mustard</name>
    <name type="synonym">Abyssinian cabbage</name>
    <dbReference type="NCBI Taxonomy" id="52824"/>
    <lineage>
        <taxon>Eukaryota</taxon>
        <taxon>Viridiplantae</taxon>
        <taxon>Streptophyta</taxon>
        <taxon>Embryophyta</taxon>
        <taxon>Tracheophyta</taxon>
        <taxon>Spermatophyta</taxon>
        <taxon>Magnoliopsida</taxon>
        <taxon>eudicotyledons</taxon>
        <taxon>Gunneridae</taxon>
        <taxon>Pentapetalae</taxon>
        <taxon>rosids</taxon>
        <taxon>malvids</taxon>
        <taxon>Brassicales</taxon>
        <taxon>Brassicaceae</taxon>
        <taxon>Brassiceae</taxon>
        <taxon>Brassica</taxon>
    </lineage>
</organism>
<dbReference type="Gene3D" id="3.80.10.10">
    <property type="entry name" value="Ribonuclease Inhibitor"/>
    <property type="match status" value="1"/>
</dbReference>
<dbReference type="InterPro" id="IPR036047">
    <property type="entry name" value="F-box-like_dom_sf"/>
</dbReference>
<dbReference type="CDD" id="cd22160">
    <property type="entry name" value="F-box_AtFBL13-like"/>
    <property type="match status" value="1"/>
</dbReference>
<gene>
    <name evidence="2" type="ORF">Bca52824_080064</name>
</gene>
<accession>A0A8X7Q185</accession>
<dbReference type="SMART" id="SM00579">
    <property type="entry name" value="FBD"/>
    <property type="match status" value="1"/>
</dbReference>
<keyword evidence="3" id="KW-1185">Reference proteome</keyword>
<dbReference type="InterPro" id="IPR055411">
    <property type="entry name" value="LRR_FXL15/At3g58940/PEG3-like"/>
</dbReference>
<comment type="caution">
    <text evidence="2">The sequence shown here is derived from an EMBL/GenBank/DDBJ whole genome shotgun (WGS) entry which is preliminary data.</text>
</comment>
<dbReference type="InterPro" id="IPR006566">
    <property type="entry name" value="FBD"/>
</dbReference>
<dbReference type="SUPFAM" id="SSF52047">
    <property type="entry name" value="RNI-like"/>
    <property type="match status" value="1"/>
</dbReference>
<dbReference type="OrthoDB" id="612216at2759"/>
<dbReference type="SUPFAM" id="SSF81383">
    <property type="entry name" value="F-box domain"/>
    <property type="match status" value="1"/>
</dbReference>
<proteinExistence type="predicted"/>
<dbReference type="Pfam" id="PF24758">
    <property type="entry name" value="LRR_At5g56370"/>
    <property type="match status" value="1"/>
</dbReference>
<dbReference type="Proteomes" id="UP000886595">
    <property type="component" value="Unassembled WGS sequence"/>
</dbReference>